<evidence type="ECO:0000313" key="3">
    <source>
        <dbReference type="Proteomes" id="UP000019763"/>
    </source>
</evidence>
<evidence type="ECO:0000313" key="2">
    <source>
        <dbReference type="EMBL" id="EZG68908.1"/>
    </source>
</evidence>
<name>A0A023B8H6_GRENI</name>
<accession>A0A023B8H6</accession>
<protein>
    <submittedName>
        <fullName evidence="2">Inner membrane complex sub-compartment protein 1</fullName>
    </submittedName>
</protein>
<dbReference type="GeneID" id="22912235"/>
<dbReference type="AlphaFoldDB" id="A0A023B8H6"/>
<dbReference type="Proteomes" id="UP000019763">
    <property type="component" value="Unassembled WGS sequence"/>
</dbReference>
<dbReference type="EMBL" id="AFNH02000461">
    <property type="protein sequence ID" value="EZG68908.1"/>
    <property type="molecule type" value="Genomic_DNA"/>
</dbReference>
<dbReference type="Pfam" id="PF18161">
    <property type="entry name" value="ISP1_C"/>
    <property type="match status" value="1"/>
</dbReference>
<dbReference type="InterPro" id="IPR011993">
    <property type="entry name" value="PH-like_dom_sf"/>
</dbReference>
<organism evidence="2 3">
    <name type="scientific">Gregarina niphandrodes</name>
    <name type="common">Septate eugregarine</name>
    <dbReference type="NCBI Taxonomy" id="110365"/>
    <lineage>
        <taxon>Eukaryota</taxon>
        <taxon>Sar</taxon>
        <taxon>Alveolata</taxon>
        <taxon>Apicomplexa</taxon>
        <taxon>Conoidasida</taxon>
        <taxon>Gregarinasina</taxon>
        <taxon>Eugregarinorida</taxon>
        <taxon>Gregarinidae</taxon>
        <taxon>Gregarina</taxon>
    </lineage>
</organism>
<gene>
    <name evidence="2" type="ORF">GNI_060880</name>
</gene>
<dbReference type="VEuPathDB" id="CryptoDB:GNI_060880"/>
<evidence type="ECO:0000259" key="1">
    <source>
        <dbReference type="Pfam" id="PF18161"/>
    </source>
</evidence>
<keyword evidence="3" id="KW-1185">Reference proteome</keyword>
<dbReference type="InterPro" id="IPR041316">
    <property type="entry name" value="ISP1_C"/>
</dbReference>
<reference evidence="2" key="1">
    <citation type="submission" date="2013-12" db="EMBL/GenBank/DDBJ databases">
        <authorList>
            <person name="Omoto C.K."/>
            <person name="Sibley D."/>
            <person name="Venepally P."/>
            <person name="Hadjithomas M."/>
            <person name="Karamycheva S."/>
            <person name="Brunk B."/>
            <person name="Roos D."/>
            <person name="Caler E."/>
            <person name="Lorenzi H."/>
        </authorList>
    </citation>
    <scope>NUCLEOTIDE SEQUENCE</scope>
</reference>
<dbReference type="Gene3D" id="2.30.29.30">
    <property type="entry name" value="Pleckstrin-homology domain (PH domain)/Phosphotyrosine-binding domain (PTB)"/>
    <property type="match status" value="1"/>
</dbReference>
<dbReference type="OrthoDB" id="328439at2759"/>
<sequence length="64" mass="7009">MSLDELVTVISGRKDLGRVATKANIVDEPTCVALHLASNTCIPILLESLSDKNCFVHLMNELKQ</sequence>
<comment type="caution">
    <text evidence="2">The sequence shown here is derived from an EMBL/GenBank/DDBJ whole genome shotgun (WGS) entry which is preliminary data.</text>
</comment>
<proteinExistence type="predicted"/>
<dbReference type="RefSeq" id="XP_011134532.1">
    <property type="nucleotide sequence ID" value="XM_011136230.1"/>
</dbReference>
<feature type="domain" description="ISP1 C-terminal" evidence="1">
    <location>
        <begin position="4"/>
        <end position="60"/>
    </location>
</feature>